<keyword evidence="1" id="KW-0812">Transmembrane</keyword>
<sequence>MEGTLISTLNDTRLNPNPIEKTRYTPRTYDYETACDESAAYFGMENIGGLSHPPPPLKCKLTVAMITNTNYIWDPTTAFVHFISSSIALVAAPISYSNNSNYVVPQPIFKGVERRDCVRASRPNRGGILPSFPNDGIINLPTTDATKCQYGSDESIAMAITSIEFAVNRLDDFDKVVASIFEDASDIVLLQSMGAAIKNGIFLNPNNIPSMAMIAKMTSDVDYLICISRLLQGRSMMSLICTYIATALISVKPQSWDPIMREGLKRGPIQFPDDLNNPISQIDLSVFHLPRATTTKSTFSFSTTHLLKATTDAADYLASLGHNVFINTTGRSESEGLYILYDTVKLEDAFEVPTVSLFVVFAVVLICAVAWVISEVFHQPVYNGSLYKVIFREIEAKDEKTPMLMDCANDPLAFEGDQV</sequence>
<dbReference type="OrthoDB" id="2387820at2759"/>
<organism evidence="2 3">
    <name type="scientific">Linnemannia gamsii</name>
    <dbReference type="NCBI Taxonomy" id="64522"/>
    <lineage>
        <taxon>Eukaryota</taxon>
        <taxon>Fungi</taxon>
        <taxon>Fungi incertae sedis</taxon>
        <taxon>Mucoromycota</taxon>
        <taxon>Mortierellomycotina</taxon>
        <taxon>Mortierellomycetes</taxon>
        <taxon>Mortierellales</taxon>
        <taxon>Mortierellaceae</taxon>
        <taxon>Linnemannia</taxon>
    </lineage>
</organism>
<dbReference type="EMBL" id="JAAAIN010001862">
    <property type="protein sequence ID" value="KAG0299635.1"/>
    <property type="molecule type" value="Genomic_DNA"/>
</dbReference>
<name>A0A9P6QSW3_9FUNG</name>
<protein>
    <submittedName>
        <fullName evidence="2">Uncharacterized protein</fullName>
    </submittedName>
</protein>
<evidence type="ECO:0000256" key="1">
    <source>
        <dbReference type="SAM" id="Phobius"/>
    </source>
</evidence>
<dbReference type="Proteomes" id="UP000823405">
    <property type="component" value="Unassembled WGS sequence"/>
</dbReference>
<keyword evidence="3" id="KW-1185">Reference proteome</keyword>
<dbReference type="AlphaFoldDB" id="A0A9P6QSW3"/>
<comment type="caution">
    <text evidence="2">The sequence shown here is derived from an EMBL/GenBank/DDBJ whole genome shotgun (WGS) entry which is preliminary data.</text>
</comment>
<proteinExistence type="predicted"/>
<keyword evidence="1" id="KW-1133">Transmembrane helix</keyword>
<evidence type="ECO:0000313" key="2">
    <source>
        <dbReference type="EMBL" id="KAG0299635.1"/>
    </source>
</evidence>
<gene>
    <name evidence="2" type="ORF">BGZ97_003608</name>
</gene>
<feature type="non-terminal residue" evidence="2">
    <location>
        <position position="419"/>
    </location>
</feature>
<evidence type="ECO:0000313" key="3">
    <source>
        <dbReference type="Proteomes" id="UP000823405"/>
    </source>
</evidence>
<reference evidence="2" key="1">
    <citation type="journal article" date="2020" name="Fungal Divers.">
        <title>Resolving the Mortierellaceae phylogeny through synthesis of multi-gene phylogenetics and phylogenomics.</title>
        <authorList>
            <person name="Vandepol N."/>
            <person name="Liber J."/>
            <person name="Desiro A."/>
            <person name="Na H."/>
            <person name="Kennedy M."/>
            <person name="Barry K."/>
            <person name="Grigoriev I.V."/>
            <person name="Miller A.N."/>
            <person name="O'Donnell K."/>
            <person name="Stajich J.E."/>
            <person name="Bonito G."/>
        </authorList>
    </citation>
    <scope>NUCLEOTIDE SEQUENCE</scope>
    <source>
        <strain evidence="2">NVP60</strain>
    </source>
</reference>
<feature type="transmembrane region" description="Helical" evidence="1">
    <location>
        <begin position="355"/>
        <end position="373"/>
    </location>
</feature>
<accession>A0A9P6QSW3</accession>
<keyword evidence="1" id="KW-0472">Membrane</keyword>